<feature type="domain" description="Glycosyl hydrolase family 92" evidence="2">
    <location>
        <begin position="1"/>
        <end position="348"/>
    </location>
</feature>
<dbReference type="AlphaFoldDB" id="A0A354M4F8"/>
<comment type="caution">
    <text evidence="3">The sequence shown here is derived from an EMBL/GenBank/DDBJ whole genome shotgun (WGS) entry which is preliminary data.</text>
</comment>
<dbReference type="FunFam" id="3.30.2080.10:FF:000001">
    <property type="entry name" value="Alpha-1,2-mannosidase subfamily"/>
    <property type="match status" value="1"/>
</dbReference>
<sequence length="371" mass="41898">EWASPGHRGCMIGNNSLSLITDAWMKGIRNFDAKKALKAMVHQTQAQGREASVGRNGFEEYDKLGYVPYPDYVEATAKTLEYAYSDWCLSRFAASIGNVSIAEAYEKKSQNYKNLFDPSYGFMRAKNKNGEWIEPFRAIEWGGPFTEGSSWHYTWSVMHDIQGLAQLMGGHEQMGAKLDSMFNAPADYNVGTYGFVIHEIAEMVALDMGQYAHGNQPVQHAIYLYNYIGQPWKAQYHIREVLNRLYNSGPKGYCGDEDNGQTSAWYVCSAMGFYPVCPGQPEYVLGAPLFQKVTLNLPNNKVFVIDAHNNSDKNLYIDSAKLNGKKFTRNYLTHKEISSGGELSLKMNAKPNMKRGVQPKDFPYSYSEYKP</sequence>
<dbReference type="GO" id="GO:0005975">
    <property type="term" value="P:carbohydrate metabolic process"/>
    <property type="evidence" value="ECO:0007669"/>
    <property type="project" value="InterPro"/>
</dbReference>
<dbReference type="Gene3D" id="3.30.2080.10">
    <property type="entry name" value="GH92 mannosidase domain"/>
    <property type="match status" value="1"/>
</dbReference>
<dbReference type="FunFam" id="1.20.1610.10:FF:000001">
    <property type="entry name" value="Putative alpha-1,2-mannosidase"/>
    <property type="match status" value="1"/>
</dbReference>
<dbReference type="Pfam" id="PF07971">
    <property type="entry name" value="Glyco_hydro_92"/>
    <property type="match status" value="1"/>
</dbReference>
<dbReference type="InterPro" id="IPR050883">
    <property type="entry name" value="PNGase"/>
</dbReference>
<proteinExistence type="predicted"/>
<protein>
    <submittedName>
        <fullName evidence="3">Alpha-mannosidase</fullName>
    </submittedName>
</protein>
<reference evidence="3 4" key="1">
    <citation type="journal article" date="2018" name="Nat. Biotechnol.">
        <title>A standardized bacterial taxonomy based on genome phylogeny substantially revises the tree of life.</title>
        <authorList>
            <person name="Parks D.H."/>
            <person name="Chuvochina M."/>
            <person name="Waite D.W."/>
            <person name="Rinke C."/>
            <person name="Skarshewski A."/>
            <person name="Chaumeil P.A."/>
            <person name="Hugenholtz P."/>
        </authorList>
    </citation>
    <scope>NUCLEOTIDE SEQUENCE [LARGE SCALE GENOMIC DNA]</scope>
    <source>
        <strain evidence="3">UBA11482</strain>
    </source>
</reference>
<name>A0A354M4F8_9BACT</name>
<dbReference type="GO" id="GO:0005829">
    <property type="term" value="C:cytosol"/>
    <property type="evidence" value="ECO:0007669"/>
    <property type="project" value="TreeGrafter"/>
</dbReference>
<organism evidence="3 4">
    <name type="scientific">Coprobacter fastidiosus</name>
    <dbReference type="NCBI Taxonomy" id="1099853"/>
    <lineage>
        <taxon>Bacteria</taxon>
        <taxon>Pseudomonadati</taxon>
        <taxon>Bacteroidota</taxon>
        <taxon>Bacteroidia</taxon>
        <taxon>Bacteroidales</taxon>
        <taxon>Barnesiellaceae</taxon>
        <taxon>Coprobacter</taxon>
    </lineage>
</organism>
<dbReference type="PANTHER" id="PTHR12143">
    <property type="entry name" value="PEPTIDE N-GLYCANASE PNGASE -RELATED"/>
    <property type="match status" value="1"/>
</dbReference>
<dbReference type="GO" id="GO:0000224">
    <property type="term" value="F:peptide-N4-(N-acetyl-beta-glucosaminyl)asparagine amidase activity"/>
    <property type="evidence" value="ECO:0007669"/>
    <property type="project" value="TreeGrafter"/>
</dbReference>
<evidence type="ECO:0000259" key="2">
    <source>
        <dbReference type="Pfam" id="PF07971"/>
    </source>
</evidence>
<feature type="region of interest" description="Disordered" evidence="1">
    <location>
        <begin position="352"/>
        <end position="371"/>
    </location>
</feature>
<dbReference type="InterPro" id="IPR008928">
    <property type="entry name" value="6-hairpin_glycosidase_sf"/>
</dbReference>
<feature type="non-terminal residue" evidence="3">
    <location>
        <position position="1"/>
    </location>
</feature>
<dbReference type="InterPro" id="IPR012939">
    <property type="entry name" value="Glyco_hydro_92"/>
</dbReference>
<evidence type="ECO:0000313" key="4">
    <source>
        <dbReference type="Proteomes" id="UP000262954"/>
    </source>
</evidence>
<evidence type="ECO:0000313" key="3">
    <source>
        <dbReference type="EMBL" id="HBJ09397.1"/>
    </source>
</evidence>
<dbReference type="InterPro" id="IPR005887">
    <property type="entry name" value="GH92_a_mannosidase_put"/>
</dbReference>
<accession>A0A354M4F8</accession>
<dbReference type="Gene3D" id="1.20.1050.60">
    <property type="entry name" value="alpha-1,2-mannosidase"/>
    <property type="match status" value="1"/>
</dbReference>
<gene>
    <name evidence="3" type="ORF">DDY73_10390</name>
</gene>
<dbReference type="PANTHER" id="PTHR12143:SF43">
    <property type="entry name" value="PUTATIVE-RELATED"/>
    <property type="match status" value="1"/>
</dbReference>
<dbReference type="Gene3D" id="1.20.1610.10">
    <property type="entry name" value="alpha-1,2-mannosidases domains"/>
    <property type="match status" value="1"/>
</dbReference>
<dbReference type="GO" id="GO:0006516">
    <property type="term" value="P:glycoprotein catabolic process"/>
    <property type="evidence" value="ECO:0007669"/>
    <property type="project" value="TreeGrafter"/>
</dbReference>
<evidence type="ECO:0000256" key="1">
    <source>
        <dbReference type="SAM" id="MobiDB-lite"/>
    </source>
</evidence>
<dbReference type="SUPFAM" id="SSF48208">
    <property type="entry name" value="Six-hairpin glycosidases"/>
    <property type="match status" value="1"/>
</dbReference>
<dbReference type="EMBL" id="DNWC01000137">
    <property type="protein sequence ID" value="HBJ09397.1"/>
    <property type="molecule type" value="Genomic_DNA"/>
</dbReference>
<dbReference type="Proteomes" id="UP000262954">
    <property type="component" value="Unassembled WGS sequence"/>
</dbReference>
<dbReference type="NCBIfam" id="TIGR01180">
    <property type="entry name" value="aman2_put"/>
    <property type="match status" value="1"/>
</dbReference>